<feature type="compositionally biased region" description="Basic and acidic residues" evidence="1">
    <location>
        <begin position="1"/>
        <end position="14"/>
    </location>
</feature>
<feature type="region of interest" description="Disordered" evidence="1">
    <location>
        <begin position="123"/>
        <end position="155"/>
    </location>
</feature>
<gene>
    <name evidence="2" type="ORF">N658DRAFT_119581</name>
</gene>
<protein>
    <submittedName>
        <fullName evidence="2">Uncharacterized protein</fullName>
    </submittedName>
</protein>
<organism evidence="2 3">
    <name type="scientific">Parathielavia hyrcaniae</name>
    <dbReference type="NCBI Taxonomy" id="113614"/>
    <lineage>
        <taxon>Eukaryota</taxon>
        <taxon>Fungi</taxon>
        <taxon>Dikarya</taxon>
        <taxon>Ascomycota</taxon>
        <taxon>Pezizomycotina</taxon>
        <taxon>Sordariomycetes</taxon>
        <taxon>Sordariomycetidae</taxon>
        <taxon>Sordariales</taxon>
        <taxon>Chaetomiaceae</taxon>
        <taxon>Parathielavia</taxon>
    </lineage>
</organism>
<feature type="compositionally biased region" description="Low complexity" evidence="1">
    <location>
        <begin position="131"/>
        <end position="147"/>
    </location>
</feature>
<reference evidence="2" key="2">
    <citation type="submission" date="2023-05" db="EMBL/GenBank/DDBJ databases">
        <authorList>
            <consortium name="Lawrence Berkeley National Laboratory"/>
            <person name="Steindorff A."/>
            <person name="Hensen N."/>
            <person name="Bonometti L."/>
            <person name="Westerberg I."/>
            <person name="Brannstrom I.O."/>
            <person name="Guillou S."/>
            <person name="Cros-Aarteil S."/>
            <person name="Calhoun S."/>
            <person name="Haridas S."/>
            <person name="Kuo A."/>
            <person name="Mondo S."/>
            <person name="Pangilinan J."/>
            <person name="Riley R."/>
            <person name="Labutti K."/>
            <person name="Andreopoulos B."/>
            <person name="Lipzen A."/>
            <person name="Chen C."/>
            <person name="Yanf M."/>
            <person name="Daum C."/>
            <person name="Ng V."/>
            <person name="Clum A."/>
            <person name="Ohm R."/>
            <person name="Martin F."/>
            <person name="Silar P."/>
            <person name="Natvig D."/>
            <person name="Lalanne C."/>
            <person name="Gautier V."/>
            <person name="Ament-Velasquez S.L."/>
            <person name="Kruys A."/>
            <person name="Hutchinson M.I."/>
            <person name="Powell A.J."/>
            <person name="Barry K."/>
            <person name="Miller A.N."/>
            <person name="Grigoriev I.V."/>
            <person name="Debuchy R."/>
            <person name="Gladieux P."/>
            <person name="Thoren M.H."/>
            <person name="Johannesson H."/>
        </authorList>
    </citation>
    <scope>NUCLEOTIDE SEQUENCE</scope>
    <source>
        <strain evidence="2">CBS 757.83</strain>
    </source>
</reference>
<feature type="region of interest" description="Disordered" evidence="1">
    <location>
        <begin position="1"/>
        <end position="31"/>
    </location>
</feature>
<dbReference type="EMBL" id="MU863625">
    <property type="protein sequence ID" value="KAK4105452.1"/>
    <property type="molecule type" value="Genomic_DNA"/>
</dbReference>
<evidence type="ECO:0000313" key="2">
    <source>
        <dbReference type="EMBL" id="KAK4105452.1"/>
    </source>
</evidence>
<evidence type="ECO:0000256" key="1">
    <source>
        <dbReference type="SAM" id="MobiDB-lite"/>
    </source>
</evidence>
<proteinExistence type="predicted"/>
<sequence>MKPKTGPDRQDKLGSHPSPPCSPKRHPLGLHAPHHIHHRRSHGILAPASHVRDNPPCCATSYTVRGLGGRSMLDINIRHWCCFLPLRGAGVLFISSCCWFASRALASTNQTFARVHHDIRRSLTRPPPRCTTPTSPAPSSHISSRGSTCSRSRDK</sequence>
<evidence type="ECO:0000313" key="3">
    <source>
        <dbReference type="Proteomes" id="UP001305647"/>
    </source>
</evidence>
<dbReference type="Proteomes" id="UP001305647">
    <property type="component" value="Unassembled WGS sequence"/>
</dbReference>
<reference evidence="2" key="1">
    <citation type="journal article" date="2023" name="Mol. Phylogenet. Evol.">
        <title>Genome-scale phylogeny and comparative genomics of the fungal order Sordariales.</title>
        <authorList>
            <person name="Hensen N."/>
            <person name="Bonometti L."/>
            <person name="Westerberg I."/>
            <person name="Brannstrom I.O."/>
            <person name="Guillou S."/>
            <person name="Cros-Aarteil S."/>
            <person name="Calhoun S."/>
            <person name="Haridas S."/>
            <person name="Kuo A."/>
            <person name="Mondo S."/>
            <person name="Pangilinan J."/>
            <person name="Riley R."/>
            <person name="LaButti K."/>
            <person name="Andreopoulos B."/>
            <person name="Lipzen A."/>
            <person name="Chen C."/>
            <person name="Yan M."/>
            <person name="Daum C."/>
            <person name="Ng V."/>
            <person name="Clum A."/>
            <person name="Steindorff A."/>
            <person name="Ohm R.A."/>
            <person name="Martin F."/>
            <person name="Silar P."/>
            <person name="Natvig D.O."/>
            <person name="Lalanne C."/>
            <person name="Gautier V."/>
            <person name="Ament-Velasquez S.L."/>
            <person name="Kruys A."/>
            <person name="Hutchinson M.I."/>
            <person name="Powell A.J."/>
            <person name="Barry K."/>
            <person name="Miller A.N."/>
            <person name="Grigoriev I.V."/>
            <person name="Debuchy R."/>
            <person name="Gladieux P."/>
            <person name="Hiltunen Thoren M."/>
            <person name="Johannesson H."/>
        </authorList>
    </citation>
    <scope>NUCLEOTIDE SEQUENCE</scope>
    <source>
        <strain evidence="2">CBS 757.83</strain>
    </source>
</reference>
<name>A0AAN6Q882_9PEZI</name>
<keyword evidence="3" id="KW-1185">Reference proteome</keyword>
<comment type="caution">
    <text evidence="2">The sequence shown here is derived from an EMBL/GenBank/DDBJ whole genome shotgun (WGS) entry which is preliminary data.</text>
</comment>
<accession>A0AAN6Q882</accession>
<dbReference type="AlphaFoldDB" id="A0AAN6Q882"/>